<dbReference type="Proteomes" id="UP000693981">
    <property type="component" value="Unassembled WGS sequence"/>
</dbReference>
<feature type="coiled-coil region" evidence="1">
    <location>
        <begin position="464"/>
        <end position="498"/>
    </location>
</feature>
<protein>
    <recommendedName>
        <fullName evidence="5">Tudor domain-containing protein</fullName>
    </recommendedName>
</protein>
<organism evidence="3 4">
    <name type="scientific">Phytophthora boehmeriae</name>
    <dbReference type="NCBI Taxonomy" id="109152"/>
    <lineage>
        <taxon>Eukaryota</taxon>
        <taxon>Sar</taxon>
        <taxon>Stramenopiles</taxon>
        <taxon>Oomycota</taxon>
        <taxon>Peronosporomycetes</taxon>
        <taxon>Peronosporales</taxon>
        <taxon>Peronosporaceae</taxon>
        <taxon>Phytophthora</taxon>
    </lineage>
</organism>
<comment type="caution">
    <text evidence="3">The sequence shown here is derived from an EMBL/GenBank/DDBJ whole genome shotgun (WGS) entry which is preliminary data.</text>
</comment>
<feature type="region of interest" description="Disordered" evidence="2">
    <location>
        <begin position="250"/>
        <end position="282"/>
    </location>
</feature>
<evidence type="ECO:0000256" key="1">
    <source>
        <dbReference type="SAM" id="Coils"/>
    </source>
</evidence>
<evidence type="ECO:0000313" key="3">
    <source>
        <dbReference type="EMBL" id="KAG7401103.1"/>
    </source>
</evidence>
<gene>
    <name evidence="3" type="ORF">PHYBOEH_002986</name>
</gene>
<feature type="region of interest" description="Disordered" evidence="2">
    <location>
        <begin position="424"/>
        <end position="458"/>
    </location>
</feature>
<keyword evidence="4" id="KW-1185">Reference proteome</keyword>
<keyword evidence="1" id="KW-0175">Coiled coil</keyword>
<dbReference type="AlphaFoldDB" id="A0A8T1XAP3"/>
<reference evidence="3" key="1">
    <citation type="submission" date="2021-02" db="EMBL/GenBank/DDBJ databases">
        <authorList>
            <person name="Palmer J.M."/>
        </authorList>
    </citation>
    <scope>NUCLEOTIDE SEQUENCE</scope>
    <source>
        <strain evidence="3">SCRP23</strain>
    </source>
</reference>
<proteinExistence type="predicted"/>
<accession>A0A8T1XAP3</accession>
<feature type="region of interest" description="Disordered" evidence="2">
    <location>
        <begin position="50"/>
        <end position="161"/>
    </location>
</feature>
<feature type="compositionally biased region" description="Basic and acidic residues" evidence="2">
    <location>
        <begin position="135"/>
        <end position="154"/>
    </location>
</feature>
<feature type="compositionally biased region" description="Basic and acidic residues" evidence="2">
    <location>
        <begin position="60"/>
        <end position="75"/>
    </location>
</feature>
<dbReference type="OrthoDB" id="79171at2759"/>
<feature type="region of interest" description="Disordered" evidence="2">
    <location>
        <begin position="191"/>
        <end position="225"/>
    </location>
</feature>
<dbReference type="EMBL" id="JAGDFL010000018">
    <property type="protein sequence ID" value="KAG7401103.1"/>
    <property type="molecule type" value="Genomic_DNA"/>
</dbReference>
<evidence type="ECO:0008006" key="5">
    <source>
        <dbReference type="Google" id="ProtNLM"/>
    </source>
</evidence>
<sequence>MAHVRVGKRVRVYWGDEEEWFEGAIQDYDEAQGVYVVYDDGDERWEPSNQRMEVLEEESDAVKDQEPANDARTESAGRPPEMMEPPASPGSAYDDDYEGMEQEEKTHDPNGIDDTDAESLPAAYDTRQTVDQLDEFERSYQQDHDVEEQTKQEAEHDEENEIIITDNVNNDPSDDEMSVAESEIPHIFEKRSASALGTRTAPSKDKARGAKRLAPAQTSSSAINRRRFEKKVATDNRSFAKRLEWKEGRRTRQVAEAKAQEKKKITPPQYGARKHGHKASSGINRSKYVQQVAKENKTIGKRLQNILGGDAATRNPADYSRWATAEAKDSTSYDYMDRDKAHVKDMRWQRQVELDFMMEKAQTKYQRQNQIVEEVMELQEFVAGLKSQVDALTKNVTRLNILNNKDQHVRDCLLRAAATSCGSIRKLSPRQPQTNSRGTKTKPSSVDNQEDSGSSGKVRKEQELELLMQHQERLIADKQKLSQELQSLNQQEIDLDKEINDRQAKWELAVATRLFHKQMEKKNALQAQRAAQEMMRRQKALELSREEEEQWVCYQAHQELTQLQIAIQLLRDQRGENPRRIAATRASSSSLSAVCDYLTKNIDKQKIKLKELGQEVERRRHDYEALLVNGGNEKLRKRVHELQKLVFLCKAQATHVKQAQRHAQRKSEQMELEFQRRIFNEQTETEIVFKKSQCL</sequence>
<feature type="compositionally biased region" description="Basic and acidic residues" evidence="2">
    <location>
        <begin position="250"/>
        <end position="264"/>
    </location>
</feature>
<name>A0A8T1XAP3_9STRA</name>
<evidence type="ECO:0000313" key="4">
    <source>
        <dbReference type="Proteomes" id="UP000693981"/>
    </source>
</evidence>
<feature type="compositionally biased region" description="Polar residues" evidence="2">
    <location>
        <begin position="430"/>
        <end position="455"/>
    </location>
</feature>
<dbReference type="CDD" id="cd20404">
    <property type="entry name" value="Tudor_Agenet_AtEML-like"/>
    <property type="match status" value="1"/>
</dbReference>
<evidence type="ECO:0000256" key="2">
    <source>
        <dbReference type="SAM" id="MobiDB-lite"/>
    </source>
</evidence>